<dbReference type="GO" id="GO:0005319">
    <property type="term" value="F:lipid transporter activity"/>
    <property type="evidence" value="ECO:0007669"/>
    <property type="project" value="TreeGrafter"/>
</dbReference>
<keyword evidence="2" id="KW-0472">Membrane</keyword>
<proteinExistence type="predicted"/>
<evidence type="ECO:0000313" key="4">
    <source>
        <dbReference type="Proteomes" id="UP001331761"/>
    </source>
</evidence>
<dbReference type="AlphaFoldDB" id="A0AAN8IBI5"/>
<keyword evidence="2" id="KW-0812">Transmembrane</keyword>
<evidence type="ECO:0000313" key="3">
    <source>
        <dbReference type="EMBL" id="KAK5968099.1"/>
    </source>
</evidence>
<sequence length="351" mass="38836">MHGFSDPHDLAEVVLRNVGMAGHADKMLRYCRQVVAVACYRVWNKLGFIQDMSQAEVEFTMRSMPARREVWEVLSMMRESSESAMMLTSHSMDECEALCSRIAILRKGRIKAVGTSQELKSKFGRHYTITMVAPDVDSRSKIKGECLKLLGPSGVEKTTNFGIISGGLLAELYHLSAILKKVCSSNGRYWKGLLVVVFMGKGTSVGLSSDEEPSPYEESAVNTGSHDQTSSDLSTSSGSSRIASGGEPQPTSSDVNGTNGCLRQLWLLTRKNFILTRRNKLWTFFELVVPIAFALSLTLLSLGGKPDKELGSFQLSSLISTHFYLDGRDLYRHVELFSKSCSHDEAHIAYL</sequence>
<feature type="compositionally biased region" description="Low complexity" evidence="1">
    <location>
        <begin position="225"/>
        <end position="246"/>
    </location>
</feature>
<feature type="transmembrane region" description="Helical" evidence="2">
    <location>
        <begin position="281"/>
        <end position="302"/>
    </location>
</feature>
<dbReference type="Proteomes" id="UP001331761">
    <property type="component" value="Unassembled WGS sequence"/>
</dbReference>
<evidence type="ECO:0000256" key="1">
    <source>
        <dbReference type="SAM" id="MobiDB-lite"/>
    </source>
</evidence>
<dbReference type="GO" id="GO:0140359">
    <property type="term" value="F:ABC-type transporter activity"/>
    <property type="evidence" value="ECO:0007669"/>
    <property type="project" value="InterPro"/>
</dbReference>
<dbReference type="InterPro" id="IPR026082">
    <property type="entry name" value="ABCA"/>
</dbReference>
<dbReference type="PANTHER" id="PTHR19229">
    <property type="entry name" value="ATP-BINDING CASSETTE TRANSPORTER SUBFAMILY A ABCA"/>
    <property type="match status" value="1"/>
</dbReference>
<comment type="caution">
    <text evidence="3">The sequence shown here is derived from an EMBL/GenBank/DDBJ whole genome shotgun (WGS) entry which is preliminary data.</text>
</comment>
<feature type="region of interest" description="Disordered" evidence="1">
    <location>
        <begin position="207"/>
        <end position="256"/>
    </location>
</feature>
<accession>A0AAN8IBI5</accession>
<keyword evidence="2" id="KW-1133">Transmembrane helix</keyword>
<dbReference type="GO" id="GO:0016020">
    <property type="term" value="C:membrane"/>
    <property type="evidence" value="ECO:0007669"/>
    <property type="project" value="InterPro"/>
</dbReference>
<reference evidence="3 4" key="1">
    <citation type="submission" date="2019-10" db="EMBL/GenBank/DDBJ databases">
        <title>Assembly and Annotation for the nematode Trichostrongylus colubriformis.</title>
        <authorList>
            <person name="Martin J."/>
        </authorList>
    </citation>
    <scope>NUCLEOTIDE SEQUENCE [LARGE SCALE GENOMIC DNA]</scope>
    <source>
        <strain evidence="3">G859</strain>
        <tissue evidence="3">Whole worm</tissue>
    </source>
</reference>
<dbReference type="Gene3D" id="3.40.50.300">
    <property type="entry name" value="P-loop containing nucleotide triphosphate hydrolases"/>
    <property type="match status" value="1"/>
</dbReference>
<dbReference type="PANTHER" id="PTHR19229:SF271">
    <property type="entry name" value="ABC TRANSPORTER CED-7"/>
    <property type="match status" value="1"/>
</dbReference>
<name>A0AAN8IBI5_TRICO</name>
<keyword evidence="4" id="KW-1185">Reference proteome</keyword>
<organism evidence="3 4">
    <name type="scientific">Trichostrongylus colubriformis</name>
    <name type="common">Black scour worm</name>
    <dbReference type="NCBI Taxonomy" id="6319"/>
    <lineage>
        <taxon>Eukaryota</taxon>
        <taxon>Metazoa</taxon>
        <taxon>Ecdysozoa</taxon>
        <taxon>Nematoda</taxon>
        <taxon>Chromadorea</taxon>
        <taxon>Rhabditida</taxon>
        <taxon>Rhabditina</taxon>
        <taxon>Rhabditomorpha</taxon>
        <taxon>Strongyloidea</taxon>
        <taxon>Trichostrongylidae</taxon>
        <taxon>Trichostrongylus</taxon>
    </lineage>
</organism>
<dbReference type="EMBL" id="WIXE01021736">
    <property type="protein sequence ID" value="KAK5968099.1"/>
    <property type="molecule type" value="Genomic_DNA"/>
</dbReference>
<evidence type="ECO:0000256" key="2">
    <source>
        <dbReference type="SAM" id="Phobius"/>
    </source>
</evidence>
<gene>
    <name evidence="3" type="ORF">GCK32_006847</name>
</gene>
<dbReference type="InterPro" id="IPR027417">
    <property type="entry name" value="P-loop_NTPase"/>
</dbReference>
<dbReference type="SUPFAM" id="SSF52540">
    <property type="entry name" value="P-loop containing nucleoside triphosphate hydrolases"/>
    <property type="match status" value="1"/>
</dbReference>
<protein>
    <submittedName>
        <fullName evidence="3">Uncharacterized protein</fullName>
    </submittedName>
</protein>